<evidence type="ECO:0000256" key="2">
    <source>
        <dbReference type="ARBA" id="ARBA00022448"/>
    </source>
</evidence>
<comment type="similarity">
    <text evidence="8 9">Belongs to the TonB-dependent receptor family.</text>
</comment>
<evidence type="ECO:0000313" key="14">
    <source>
        <dbReference type="Proteomes" id="UP001139333"/>
    </source>
</evidence>
<keyword evidence="5 9" id="KW-0798">TonB box</keyword>
<comment type="subcellular location">
    <subcellularLocation>
        <location evidence="1 8">Cell outer membrane</location>
        <topology evidence="1 8">Multi-pass membrane protein</topology>
    </subcellularLocation>
</comment>
<reference evidence="13" key="1">
    <citation type="submission" date="2022-01" db="EMBL/GenBank/DDBJ databases">
        <title>Whole genome-based taxonomy of the Shewanellaceae.</title>
        <authorList>
            <person name="Martin-Rodriguez A.J."/>
        </authorList>
    </citation>
    <scope>NUCLEOTIDE SEQUENCE</scope>
    <source>
        <strain evidence="13">DSM 16422</strain>
    </source>
</reference>
<sequence length="946" mass="105382">MSHQNFTLACKLLPLTAAILAGSVFANDEPISNDEPIANENIMERIKVTGSKIKRLNDLSVSPMTVISGEEIADLGLNNVSDILRLIPATAAGFTPDNANFYPFASGVNFTDLRNLDTARTLVLVNGRRFVSGYSGQSEVDLNTIPTAMVERIDVITGGASAVYGSDAIAGVVNIITRTDVDLLELDVSYTQPEQSGGEQGQVSLTSGGRFIDNTLSFAFNATYAQQKEIREDQRDFLDNPVTGINNPDPNGPARIAYEGRKPYAWRNEAGTFLADDGNRYTFDQNGNMKLFDFGEGILEGPGSNSSFCGPSCEGYDPVNYGLARAPLDRLVLMLNTDYHLNDNHRLFSEITFVNYQSEGETSPPFHNQNTIQADNAFLPDETRQLMTDLNMSTINLARSDSEFGSRTYHQDRQTFRFLLGIDGYINENWDYMVHVQRGELLEDTVWKGQIWTDRYEQAKDAIYENGNIVCRDADARANGCVPMNLFGVGQASQESIDWVGTEVGRTAKTIQTSAEATVSGSLLELPAGYLYAAFSAEYRKESSSTNPDQAMIDNTIFGLQILPLNGEFDVTEFAAELNIPILDDMPLVHELNADLAYRWMDYSSAGQDDAWKIGLTWMPIESLRIRATNSKSVRAPNISELYGASSQTFANITDVCDAINIELGPNDNRKKNCQSIGLGNGWNPSQNWYQQMTAGELTGNSELKAEVSHDYTLGFVYQPEFIDDFLISLDYWAFDITDAIAFAYVNTAVEYCYDSDSLSNDYCNLFVRDSVSGEITDFSQTPVNTASFNVKGLDIELAYGLDLREAGVLNFQIVSSYLEKWEYNPTGFDADLRSDVGRYDKPRWTGMFIADWQYNSLKLEARSNYRHSIVGSTTLPEGANNYNEVPSHTTWDFTGTYDFDDHLTVRFGVRNAFDLPPPRNPNSYYGWGYYDTIGRAFFLGANYRL</sequence>
<keyword evidence="4 8" id="KW-0812">Transmembrane</keyword>
<keyword evidence="2 8" id="KW-0813">Transport</keyword>
<evidence type="ECO:0000259" key="11">
    <source>
        <dbReference type="Pfam" id="PF00593"/>
    </source>
</evidence>
<feature type="domain" description="TonB-dependent receptor plug" evidence="12">
    <location>
        <begin position="62"/>
        <end position="172"/>
    </location>
</feature>
<dbReference type="EMBL" id="JAKIKP010000003">
    <property type="protein sequence ID" value="MCL1142209.1"/>
    <property type="molecule type" value="Genomic_DNA"/>
</dbReference>
<dbReference type="GO" id="GO:0009279">
    <property type="term" value="C:cell outer membrane"/>
    <property type="evidence" value="ECO:0007669"/>
    <property type="project" value="UniProtKB-SubCell"/>
</dbReference>
<organism evidence="13 14">
    <name type="scientific">Shewanella gaetbuli</name>
    <dbReference type="NCBI Taxonomy" id="220752"/>
    <lineage>
        <taxon>Bacteria</taxon>
        <taxon>Pseudomonadati</taxon>
        <taxon>Pseudomonadota</taxon>
        <taxon>Gammaproteobacteria</taxon>
        <taxon>Alteromonadales</taxon>
        <taxon>Shewanellaceae</taxon>
        <taxon>Shewanella</taxon>
    </lineage>
</organism>
<evidence type="ECO:0000256" key="7">
    <source>
        <dbReference type="ARBA" id="ARBA00023237"/>
    </source>
</evidence>
<keyword evidence="10" id="KW-0732">Signal</keyword>
<keyword evidence="6 8" id="KW-0472">Membrane</keyword>
<keyword evidence="7 8" id="KW-0998">Cell outer membrane</keyword>
<dbReference type="Proteomes" id="UP001139333">
    <property type="component" value="Unassembled WGS sequence"/>
</dbReference>
<evidence type="ECO:0000259" key="12">
    <source>
        <dbReference type="Pfam" id="PF07715"/>
    </source>
</evidence>
<protein>
    <submittedName>
        <fullName evidence="13">TonB-dependent receptor</fullName>
    </submittedName>
</protein>
<evidence type="ECO:0000256" key="9">
    <source>
        <dbReference type="RuleBase" id="RU003357"/>
    </source>
</evidence>
<evidence type="ECO:0000313" key="13">
    <source>
        <dbReference type="EMBL" id="MCL1142209.1"/>
    </source>
</evidence>
<name>A0A9X1ZH43_9GAMM</name>
<feature type="chain" id="PRO_5040719392" evidence="10">
    <location>
        <begin position="27"/>
        <end position="946"/>
    </location>
</feature>
<dbReference type="InterPro" id="IPR000531">
    <property type="entry name" value="Beta-barrel_TonB"/>
</dbReference>
<dbReference type="InterPro" id="IPR037066">
    <property type="entry name" value="Plug_dom_sf"/>
</dbReference>
<dbReference type="Pfam" id="PF00593">
    <property type="entry name" value="TonB_dep_Rec_b-barrel"/>
    <property type="match status" value="1"/>
</dbReference>
<dbReference type="InterPro" id="IPR039426">
    <property type="entry name" value="TonB-dep_rcpt-like"/>
</dbReference>
<dbReference type="InterPro" id="IPR036942">
    <property type="entry name" value="Beta-barrel_TonB_sf"/>
</dbReference>
<dbReference type="SUPFAM" id="SSF56935">
    <property type="entry name" value="Porins"/>
    <property type="match status" value="1"/>
</dbReference>
<dbReference type="PANTHER" id="PTHR47234">
    <property type="match status" value="1"/>
</dbReference>
<dbReference type="PROSITE" id="PS52016">
    <property type="entry name" value="TONB_DEPENDENT_REC_3"/>
    <property type="match status" value="1"/>
</dbReference>
<evidence type="ECO:0000256" key="4">
    <source>
        <dbReference type="ARBA" id="ARBA00022692"/>
    </source>
</evidence>
<evidence type="ECO:0000256" key="6">
    <source>
        <dbReference type="ARBA" id="ARBA00023136"/>
    </source>
</evidence>
<dbReference type="Gene3D" id="2.40.170.20">
    <property type="entry name" value="TonB-dependent receptor, beta-barrel domain"/>
    <property type="match status" value="1"/>
</dbReference>
<evidence type="ECO:0000256" key="1">
    <source>
        <dbReference type="ARBA" id="ARBA00004571"/>
    </source>
</evidence>
<keyword evidence="14" id="KW-1185">Reference proteome</keyword>
<feature type="signal peptide" evidence="10">
    <location>
        <begin position="1"/>
        <end position="26"/>
    </location>
</feature>
<dbReference type="Pfam" id="PF07715">
    <property type="entry name" value="Plug"/>
    <property type="match status" value="1"/>
</dbReference>
<dbReference type="PANTHER" id="PTHR47234:SF2">
    <property type="entry name" value="TONB-DEPENDENT RECEPTOR"/>
    <property type="match status" value="1"/>
</dbReference>
<keyword evidence="13" id="KW-0675">Receptor</keyword>
<gene>
    <name evidence="13" type="ORF">L2672_05810</name>
</gene>
<comment type="caution">
    <text evidence="13">The sequence shown here is derived from an EMBL/GenBank/DDBJ whole genome shotgun (WGS) entry which is preliminary data.</text>
</comment>
<evidence type="ECO:0000256" key="5">
    <source>
        <dbReference type="ARBA" id="ARBA00023077"/>
    </source>
</evidence>
<dbReference type="RefSeq" id="WP_248994892.1">
    <property type="nucleotide sequence ID" value="NZ_JAKIKP010000003.1"/>
</dbReference>
<dbReference type="AlphaFoldDB" id="A0A9X1ZH43"/>
<evidence type="ECO:0000256" key="10">
    <source>
        <dbReference type="SAM" id="SignalP"/>
    </source>
</evidence>
<proteinExistence type="inferred from homology"/>
<evidence type="ECO:0000256" key="8">
    <source>
        <dbReference type="PROSITE-ProRule" id="PRU01360"/>
    </source>
</evidence>
<accession>A0A9X1ZH43</accession>
<keyword evidence="3 8" id="KW-1134">Transmembrane beta strand</keyword>
<evidence type="ECO:0000256" key="3">
    <source>
        <dbReference type="ARBA" id="ARBA00022452"/>
    </source>
</evidence>
<feature type="domain" description="TonB-dependent receptor-like beta-barrel" evidence="11">
    <location>
        <begin position="411"/>
        <end position="912"/>
    </location>
</feature>
<dbReference type="Gene3D" id="2.170.130.10">
    <property type="entry name" value="TonB-dependent receptor, plug domain"/>
    <property type="match status" value="1"/>
</dbReference>
<dbReference type="InterPro" id="IPR012910">
    <property type="entry name" value="Plug_dom"/>
</dbReference>